<evidence type="ECO:0000313" key="2">
    <source>
        <dbReference type="EMBL" id="TKI54769.1"/>
    </source>
</evidence>
<name>A0A4U2Y2W0_9BACL</name>
<dbReference type="Proteomes" id="UP000307841">
    <property type="component" value="Unassembled WGS sequence"/>
</dbReference>
<protein>
    <submittedName>
        <fullName evidence="2">Uncharacterized protein</fullName>
    </submittedName>
</protein>
<dbReference type="RefSeq" id="WP_137028187.1">
    <property type="nucleotide sequence ID" value="NZ_SZNK01000001.1"/>
</dbReference>
<accession>A0A4U2Y2W0</accession>
<dbReference type="AlphaFoldDB" id="A0A4U2Y2W0"/>
<evidence type="ECO:0000313" key="3">
    <source>
        <dbReference type="Proteomes" id="UP000307841"/>
    </source>
</evidence>
<proteinExistence type="predicted"/>
<gene>
    <name evidence="2" type="ORF">E8L90_04540</name>
</gene>
<feature type="region of interest" description="Disordered" evidence="1">
    <location>
        <begin position="66"/>
        <end position="85"/>
    </location>
</feature>
<dbReference type="EMBL" id="SZNK01000001">
    <property type="protein sequence ID" value="TKI54769.1"/>
    <property type="molecule type" value="Genomic_DNA"/>
</dbReference>
<reference evidence="2 3" key="1">
    <citation type="submission" date="2019-04" db="EMBL/GenBank/DDBJ databases">
        <title>Whole genome sequencing of Brevibacillus sp. TGS2-1.</title>
        <authorList>
            <person name="Choi A."/>
        </authorList>
    </citation>
    <scope>NUCLEOTIDE SEQUENCE [LARGE SCALE GENOMIC DNA]</scope>
    <source>
        <strain evidence="2 3">TGS2-1</strain>
    </source>
</reference>
<sequence length="85" mass="9672">MTRDELVAVLEKKRMTEIIELIEDAEAGELEELELVESLGLLMDQELNNEVLSLLESLGVTIIYLSGDEEDEDEENDEDDEDDDN</sequence>
<evidence type="ECO:0000256" key="1">
    <source>
        <dbReference type="SAM" id="MobiDB-lite"/>
    </source>
</evidence>
<feature type="compositionally biased region" description="Acidic residues" evidence="1">
    <location>
        <begin position="67"/>
        <end position="85"/>
    </location>
</feature>
<organism evidence="2 3">
    <name type="scientific">Brevibacillus antibioticus</name>
    <dbReference type="NCBI Taxonomy" id="2570228"/>
    <lineage>
        <taxon>Bacteria</taxon>
        <taxon>Bacillati</taxon>
        <taxon>Bacillota</taxon>
        <taxon>Bacilli</taxon>
        <taxon>Bacillales</taxon>
        <taxon>Paenibacillaceae</taxon>
        <taxon>Brevibacillus</taxon>
    </lineage>
</organism>
<comment type="caution">
    <text evidence="2">The sequence shown here is derived from an EMBL/GenBank/DDBJ whole genome shotgun (WGS) entry which is preliminary data.</text>
</comment>
<keyword evidence="3" id="KW-1185">Reference proteome</keyword>